<evidence type="ECO:0000256" key="5">
    <source>
        <dbReference type="ARBA" id="ARBA00023014"/>
    </source>
</evidence>
<evidence type="ECO:0000256" key="3">
    <source>
        <dbReference type="ARBA" id="ARBA00022723"/>
    </source>
</evidence>
<organism evidence="9">
    <name type="scientific">candidate division WOR-3 bacterium</name>
    <dbReference type="NCBI Taxonomy" id="2052148"/>
    <lineage>
        <taxon>Bacteria</taxon>
        <taxon>Bacteria division WOR-3</taxon>
    </lineage>
</organism>
<dbReference type="PANTHER" id="PTHR30352:SF5">
    <property type="entry name" value="PYRUVATE FORMATE-LYASE 1-ACTIVATING ENZYME"/>
    <property type="match status" value="1"/>
</dbReference>
<protein>
    <submittedName>
        <fullName evidence="9">AmmeMemoRadiSam system radical SAM enzyme</fullName>
    </submittedName>
</protein>
<dbReference type="InterPro" id="IPR034457">
    <property type="entry name" value="Organic_radical-activating"/>
</dbReference>
<dbReference type="EMBL" id="DSTU01000002">
    <property type="protein sequence ID" value="HFJ53300.1"/>
    <property type="molecule type" value="Genomic_DNA"/>
</dbReference>
<dbReference type="InterPro" id="IPR013785">
    <property type="entry name" value="Aldolase_TIM"/>
</dbReference>
<dbReference type="CDD" id="cd01335">
    <property type="entry name" value="Radical_SAM"/>
    <property type="match status" value="1"/>
</dbReference>
<comment type="cofactor">
    <cofactor evidence="6">
        <name>[4Fe-4S] cluster</name>
        <dbReference type="ChEBI" id="CHEBI:49883"/>
    </cofactor>
    <text evidence="6">Binds 1 [4Fe-4S] cluster. The cluster is coordinated with 3 cysteines and an exchangeable S-adenosyl-L-methionine.</text>
</comment>
<gene>
    <name evidence="9" type="primary">amrS</name>
    <name evidence="8" type="ORF">ENP94_05210</name>
    <name evidence="9" type="ORF">ENS16_01245</name>
</gene>
<name>A0A7C3IMZ5_UNCW3</name>
<reference evidence="9" key="1">
    <citation type="journal article" date="2020" name="mSystems">
        <title>Genome- and Community-Level Interaction Insights into Carbon Utilization and Element Cycling Functions of Hydrothermarchaeota in Hydrothermal Sediment.</title>
        <authorList>
            <person name="Zhou Z."/>
            <person name="Liu Y."/>
            <person name="Xu W."/>
            <person name="Pan J."/>
            <person name="Luo Z.H."/>
            <person name="Li M."/>
        </authorList>
    </citation>
    <scope>NUCLEOTIDE SEQUENCE [LARGE SCALE GENOMIC DNA]</scope>
    <source>
        <strain evidence="8">SpSt-265</strain>
        <strain evidence="9">SpSt-465</strain>
    </source>
</reference>
<feature type="binding site" evidence="6">
    <location>
        <position position="125"/>
    </location>
    <ligand>
        <name>[4Fe-4S] cluster</name>
        <dbReference type="ChEBI" id="CHEBI:49883"/>
        <note>4Fe-4S-S-AdoMet</note>
    </ligand>
</feature>
<dbReference type="PANTHER" id="PTHR30352">
    <property type="entry name" value="PYRUVATE FORMATE-LYASE-ACTIVATING ENZYME"/>
    <property type="match status" value="1"/>
</dbReference>
<dbReference type="AlphaFoldDB" id="A0A7C3IMZ5"/>
<dbReference type="InterPro" id="IPR007197">
    <property type="entry name" value="rSAM"/>
</dbReference>
<dbReference type="NCBIfam" id="TIGR04337">
    <property type="entry name" value="AmmeMemoSam_rS"/>
    <property type="match status" value="1"/>
</dbReference>
<proteinExistence type="predicted"/>
<evidence type="ECO:0000256" key="4">
    <source>
        <dbReference type="ARBA" id="ARBA00023004"/>
    </source>
</evidence>
<dbReference type="PIRSF" id="PIRSF004869">
    <property type="entry name" value="PflX_prd"/>
    <property type="match status" value="1"/>
</dbReference>
<keyword evidence="4 6" id="KW-0408">Iron</keyword>
<dbReference type="InterPro" id="IPR016431">
    <property type="entry name" value="Pyrv-formate_lyase-activ_prd"/>
</dbReference>
<evidence type="ECO:0000256" key="1">
    <source>
        <dbReference type="ARBA" id="ARBA00022485"/>
    </source>
</evidence>
<keyword evidence="2 6" id="KW-0949">S-adenosyl-L-methionine</keyword>
<evidence type="ECO:0000256" key="2">
    <source>
        <dbReference type="ARBA" id="ARBA00022691"/>
    </source>
</evidence>
<feature type="domain" description="Radical SAM core" evidence="7">
    <location>
        <begin position="103"/>
        <end position="317"/>
    </location>
</feature>
<sequence>MSLMVRGCLKAGLAVFLLILVGTIPAVDSKIGQHSGGREAMWYRKLDNHVVQCELCPRRCVIPSGKRGFCRVRENRNGVLYSLVYGRPCSINREPIEKAPFFHFLPGRERLTLATVGCNQRCRYCQNWEISQAKPEDVPAETMSPEEVVALAERLKLPVICFTYTEPVVFYEYMYDIARQARSRGIRTAVVSGGYVNPQPLESLCRVVDAIKIDLKGFTPEFYERVCGSTLAPVLSACRTVAQSGVHLELVNLVVPGFNDDSTTIRRMCEWIRDSLGDTIPVHFTRFHPDYKLLNSPATPVATLERAVRMARRTGLKYVYVGNVPGHPDENTYCPDCGKKLIGRQGFTVTENNIANGRCRFCGCRISGVWR</sequence>
<dbReference type="InterPro" id="IPR058240">
    <property type="entry name" value="rSAM_sf"/>
</dbReference>
<keyword evidence="3 6" id="KW-0479">Metal-binding</keyword>
<dbReference type="SFLD" id="SFLDG01101">
    <property type="entry name" value="Uncharacterised_Radical_SAM_Su"/>
    <property type="match status" value="1"/>
</dbReference>
<dbReference type="Gene3D" id="3.20.20.70">
    <property type="entry name" value="Aldolase class I"/>
    <property type="match status" value="1"/>
</dbReference>
<dbReference type="InterPro" id="IPR027596">
    <property type="entry name" value="AmmeMemoSam_rS"/>
</dbReference>
<dbReference type="EMBL" id="DSLG01000006">
    <property type="protein sequence ID" value="HEA87397.1"/>
    <property type="molecule type" value="Genomic_DNA"/>
</dbReference>
<accession>A0A7C3IMZ5</accession>
<dbReference type="Pfam" id="PF04055">
    <property type="entry name" value="Radical_SAM"/>
    <property type="match status" value="1"/>
</dbReference>
<evidence type="ECO:0000313" key="8">
    <source>
        <dbReference type="EMBL" id="HEA87397.1"/>
    </source>
</evidence>
<dbReference type="PROSITE" id="PS51918">
    <property type="entry name" value="RADICAL_SAM"/>
    <property type="match status" value="1"/>
</dbReference>
<keyword evidence="5 6" id="KW-0411">Iron-sulfur</keyword>
<dbReference type="GO" id="GO:0051539">
    <property type="term" value="F:4 iron, 4 sulfur cluster binding"/>
    <property type="evidence" value="ECO:0007669"/>
    <property type="project" value="UniProtKB-KW"/>
</dbReference>
<dbReference type="GO" id="GO:0003824">
    <property type="term" value="F:catalytic activity"/>
    <property type="evidence" value="ECO:0007669"/>
    <property type="project" value="InterPro"/>
</dbReference>
<feature type="binding site" evidence="6">
    <location>
        <position position="118"/>
    </location>
    <ligand>
        <name>[4Fe-4S] cluster</name>
        <dbReference type="ChEBI" id="CHEBI:49883"/>
        <note>4Fe-4S-S-AdoMet</note>
    </ligand>
</feature>
<keyword evidence="1" id="KW-0004">4Fe-4S</keyword>
<dbReference type="GO" id="GO:0046872">
    <property type="term" value="F:metal ion binding"/>
    <property type="evidence" value="ECO:0007669"/>
    <property type="project" value="UniProtKB-KW"/>
</dbReference>
<dbReference type="SUPFAM" id="SSF102114">
    <property type="entry name" value="Radical SAM enzymes"/>
    <property type="match status" value="1"/>
</dbReference>
<feature type="binding site" evidence="6">
    <location>
        <position position="122"/>
    </location>
    <ligand>
        <name>[4Fe-4S] cluster</name>
        <dbReference type="ChEBI" id="CHEBI:49883"/>
        <note>4Fe-4S-S-AdoMet</note>
    </ligand>
</feature>
<comment type="caution">
    <text evidence="9">The sequence shown here is derived from an EMBL/GenBank/DDBJ whole genome shotgun (WGS) entry which is preliminary data.</text>
</comment>
<evidence type="ECO:0000256" key="6">
    <source>
        <dbReference type="PIRSR" id="PIRSR004869-50"/>
    </source>
</evidence>
<evidence type="ECO:0000313" key="9">
    <source>
        <dbReference type="EMBL" id="HFJ53300.1"/>
    </source>
</evidence>
<dbReference type="SFLD" id="SFLDS00029">
    <property type="entry name" value="Radical_SAM"/>
    <property type="match status" value="1"/>
</dbReference>
<evidence type="ECO:0000259" key="7">
    <source>
        <dbReference type="PROSITE" id="PS51918"/>
    </source>
</evidence>